<dbReference type="InterPro" id="IPR025748">
    <property type="entry name" value="PrcB_C_dom"/>
</dbReference>
<dbReference type="Pfam" id="PF14343">
    <property type="entry name" value="PrcB_C"/>
    <property type="match status" value="1"/>
</dbReference>
<evidence type="ECO:0000259" key="1">
    <source>
        <dbReference type="Pfam" id="PF14343"/>
    </source>
</evidence>
<reference evidence="2 3" key="1">
    <citation type="journal article" date="2013" name="Nat. Commun.">
        <title>Genome sequence and functional genomic analysis of the oil-degrading bacterium Oleispira antarctica.</title>
        <authorList>
            <person name="Kube M."/>
            <person name="Chernikova T.N."/>
            <person name="Al-Ramahi Y."/>
            <person name="Beloqui A."/>
            <person name="Lopez-Cortez N."/>
            <person name="Guazzaroni M.E."/>
            <person name="Heipieper H.J."/>
            <person name="Klages S."/>
            <person name="Kotsyurbenko O.R."/>
            <person name="Langer I."/>
            <person name="Nechitaylo T.Y."/>
            <person name="Lunsdorf H."/>
            <person name="Fernandez M."/>
            <person name="Juarez S."/>
            <person name="Ciordia S."/>
            <person name="Singer A."/>
            <person name="Kagan O."/>
            <person name="Egorova O."/>
            <person name="Petit P.A."/>
            <person name="Stogios P."/>
            <person name="Kim Y."/>
            <person name="Tchigvintsev A."/>
            <person name="Flick R."/>
            <person name="Denaro R."/>
            <person name="Genovese M."/>
            <person name="Albar J.P."/>
            <person name="Reva O.N."/>
            <person name="Martinez-Gomariz M."/>
            <person name="Tran H."/>
            <person name="Ferrer M."/>
            <person name="Savchenko A."/>
            <person name="Yakunin A.F."/>
            <person name="Yakimov M.M."/>
            <person name="Golyshina O.V."/>
            <person name="Reinhardt R."/>
            <person name="Golyshin P.N."/>
        </authorList>
    </citation>
    <scope>NUCLEOTIDE SEQUENCE [LARGE SCALE GENOMIC DNA]</scope>
</reference>
<dbReference type="STRING" id="698738.OLEAN_C25400"/>
<evidence type="ECO:0000313" key="3">
    <source>
        <dbReference type="Proteomes" id="UP000032749"/>
    </source>
</evidence>
<dbReference type="HOGENOM" id="CLU_1584815_0_0_6"/>
<sequence length="168" mass="19328">MSIIKKMKVSAIKKVSAVIVLLMPLFVMVGCGSQPVHKSYAIPERSHSQQCYITQKESYIWLEQEDEWFALPLKARQQFEQEQIDWSEENVLIVSLGQKPSAGFDIELSQWLLEQDYWQVTRITSEPESGSMQAMMMSSPCVLVKIPKTIKSFSLINPEGRILGRWPY</sequence>
<dbReference type="PROSITE" id="PS51257">
    <property type="entry name" value="PROKAR_LIPOPROTEIN"/>
    <property type="match status" value="1"/>
</dbReference>
<name>R4YNP8_OLEAN</name>
<dbReference type="OrthoDB" id="2476445at2"/>
<dbReference type="AlphaFoldDB" id="R4YNP8"/>
<protein>
    <recommendedName>
        <fullName evidence="1">PrcB C-terminal domain-containing protein</fullName>
    </recommendedName>
</protein>
<dbReference type="Proteomes" id="UP000032749">
    <property type="component" value="Chromosome"/>
</dbReference>
<feature type="domain" description="PrcB C-terminal" evidence="1">
    <location>
        <begin position="91"/>
        <end position="147"/>
    </location>
</feature>
<dbReference type="EMBL" id="FO203512">
    <property type="protein sequence ID" value="CCK76716.1"/>
    <property type="molecule type" value="Genomic_DNA"/>
</dbReference>
<accession>R4YNP8</accession>
<dbReference type="KEGG" id="oai:OLEAN_C25400"/>
<evidence type="ECO:0000313" key="2">
    <source>
        <dbReference type="EMBL" id="CCK76716.1"/>
    </source>
</evidence>
<gene>
    <name evidence="2" type="ORF">OLEAN_C25400</name>
</gene>
<keyword evidence="3" id="KW-1185">Reference proteome</keyword>
<proteinExistence type="predicted"/>
<organism evidence="2 3">
    <name type="scientific">Oleispira antarctica RB-8</name>
    <dbReference type="NCBI Taxonomy" id="698738"/>
    <lineage>
        <taxon>Bacteria</taxon>
        <taxon>Pseudomonadati</taxon>
        <taxon>Pseudomonadota</taxon>
        <taxon>Gammaproteobacteria</taxon>
        <taxon>Oceanospirillales</taxon>
        <taxon>Oceanospirillaceae</taxon>
        <taxon>Oleispira</taxon>
    </lineage>
</organism>